<comment type="pathway">
    <text evidence="2">Protein modification; protein lipoylation via exogenous pathway; protein N(6)-(lipoyl)lysine from lipoate: step 1/2.</text>
</comment>
<dbReference type="PROSITE" id="PS51733">
    <property type="entry name" value="BPL_LPL_CATALYTIC"/>
    <property type="match status" value="1"/>
</dbReference>
<dbReference type="EC" id="6.3.1.20" evidence="3"/>
<evidence type="ECO:0000256" key="4">
    <source>
        <dbReference type="ARBA" id="ARBA00022598"/>
    </source>
</evidence>
<dbReference type="GO" id="GO:0005737">
    <property type="term" value="C:cytoplasm"/>
    <property type="evidence" value="ECO:0007669"/>
    <property type="project" value="TreeGrafter"/>
</dbReference>
<dbReference type="Gene3D" id="3.30.930.10">
    <property type="entry name" value="Bira Bifunctional Protein, Domain 2"/>
    <property type="match status" value="1"/>
</dbReference>
<dbReference type="PANTHER" id="PTHR12561">
    <property type="entry name" value="LIPOATE-PROTEIN LIGASE"/>
    <property type="match status" value="1"/>
</dbReference>
<dbReference type="SUPFAM" id="SSF55681">
    <property type="entry name" value="Class II aaRS and biotin synthetases"/>
    <property type="match status" value="1"/>
</dbReference>
<comment type="pathway">
    <text evidence="1">Protein modification; protein lipoylation via exogenous pathway; protein N(6)-(lipoyl)lysine from lipoate: step 2/2.</text>
</comment>
<dbReference type="CDD" id="cd16443">
    <property type="entry name" value="LplA"/>
    <property type="match status" value="1"/>
</dbReference>
<dbReference type="Gene3D" id="3.30.390.50">
    <property type="entry name" value="CO dehydrogenase flavoprotein, C-terminal domain"/>
    <property type="match status" value="1"/>
</dbReference>
<dbReference type="Pfam" id="PF10437">
    <property type="entry name" value="Lip_prot_lig_C"/>
    <property type="match status" value="1"/>
</dbReference>
<dbReference type="EMBL" id="JAAZWO010000005">
    <property type="protein sequence ID" value="MBC2397348.1"/>
    <property type="molecule type" value="Genomic_DNA"/>
</dbReference>
<dbReference type="NCBIfam" id="TIGR00545">
    <property type="entry name" value="lipoyltrans"/>
    <property type="match status" value="1"/>
</dbReference>
<keyword evidence="6" id="KW-0067">ATP-binding</keyword>
<proteinExistence type="predicted"/>
<dbReference type="InterPro" id="IPR004143">
    <property type="entry name" value="BPL_LPL_catalytic"/>
</dbReference>
<evidence type="ECO:0000259" key="8">
    <source>
        <dbReference type="PROSITE" id="PS51733"/>
    </source>
</evidence>
<evidence type="ECO:0000313" key="9">
    <source>
        <dbReference type="EMBL" id="MBC2397348.1"/>
    </source>
</evidence>
<dbReference type="GO" id="GO:0009249">
    <property type="term" value="P:protein lipoylation"/>
    <property type="evidence" value="ECO:0007669"/>
    <property type="project" value="InterPro"/>
</dbReference>
<keyword evidence="10" id="KW-1185">Reference proteome</keyword>
<dbReference type="InterPro" id="IPR019491">
    <property type="entry name" value="Lipoate_protein_ligase_C"/>
</dbReference>
<dbReference type="InterPro" id="IPR045864">
    <property type="entry name" value="aa-tRNA-synth_II/BPL/LPL"/>
</dbReference>
<reference evidence="9 10" key="1">
    <citation type="submission" date="2020-04" db="EMBL/GenBank/DDBJ databases">
        <title>Genomic insights into acetone-butanol-ethanol (ABE) fermentation by sequencing solventogenic clostridia strains.</title>
        <authorList>
            <person name="Brown S."/>
        </authorList>
    </citation>
    <scope>NUCLEOTIDE SEQUENCE [LARGE SCALE GENOMIC DNA]</scope>
    <source>
        <strain evidence="9 10">DJ011</strain>
    </source>
</reference>
<organism evidence="9 10">
    <name type="scientific">Clostridium tetanomorphum</name>
    <dbReference type="NCBI Taxonomy" id="1553"/>
    <lineage>
        <taxon>Bacteria</taxon>
        <taxon>Bacillati</taxon>
        <taxon>Bacillota</taxon>
        <taxon>Clostridia</taxon>
        <taxon>Eubacteriales</taxon>
        <taxon>Clostridiaceae</taxon>
        <taxon>Clostridium</taxon>
    </lineage>
</organism>
<feature type="domain" description="BPL/LPL catalytic" evidence="8">
    <location>
        <begin position="45"/>
        <end position="228"/>
    </location>
</feature>
<dbReference type="GO" id="GO:0017118">
    <property type="term" value="F:lipoyltransferase activity"/>
    <property type="evidence" value="ECO:0007669"/>
    <property type="project" value="TreeGrafter"/>
</dbReference>
<dbReference type="PANTHER" id="PTHR12561:SF3">
    <property type="entry name" value="LIPOYLTRANSFERASE 1, MITOCHONDRIAL"/>
    <property type="match status" value="1"/>
</dbReference>
<keyword evidence="4 9" id="KW-0436">Ligase</keyword>
<comment type="catalytic activity">
    <reaction evidence="7">
        <text>L-lysyl-[lipoyl-carrier protein] + (R)-lipoate + ATP = N(6)-[(R)-lipoyl]-L-lysyl-[lipoyl-carrier protein] + AMP + diphosphate + H(+)</text>
        <dbReference type="Rhea" id="RHEA:49288"/>
        <dbReference type="Rhea" id="RHEA-COMP:10500"/>
        <dbReference type="Rhea" id="RHEA-COMP:10502"/>
        <dbReference type="ChEBI" id="CHEBI:15378"/>
        <dbReference type="ChEBI" id="CHEBI:29969"/>
        <dbReference type="ChEBI" id="CHEBI:30616"/>
        <dbReference type="ChEBI" id="CHEBI:33019"/>
        <dbReference type="ChEBI" id="CHEBI:83088"/>
        <dbReference type="ChEBI" id="CHEBI:83099"/>
        <dbReference type="ChEBI" id="CHEBI:456215"/>
        <dbReference type="EC" id="6.3.1.20"/>
    </reaction>
</comment>
<accession>A0A923E6L8</accession>
<evidence type="ECO:0000256" key="5">
    <source>
        <dbReference type="ARBA" id="ARBA00022741"/>
    </source>
</evidence>
<protein>
    <recommendedName>
        <fullName evidence="3">lipoate--protein ligase</fullName>
        <ecNumber evidence="3">6.3.1.20</ecNumber>
    </recommendedName>
</protein>
<dbReference type="GO" id="GO:0016979">
    <property type="term" value="F:lipoate-protein ligase activity"/>
    <property type="evidence" value="ECO:0007669"/>
    <property type="project" value="UniProtKB-EC"/>
</dbReference>
<sequence length="347" mass="40611">MKQLYQQKVVQYILQNDCKLKFIKSDRVDPYYNLALEEYLLNNIKENEVILYLWQNQSTVVIGKNQNPWKECIISNLKEDEIKIARRLSGGGAVFHDLGNLNFTFLMREELYNLEKQLQVILQAVKDIGIKAEFTGRNDITIENKKFSGNAFYFDNDKAYHHGTLLVNSDLNKLNKYLKVSKEKIESKGIDSIRSRVVNLSDIIESITLEKVIHSIKKSFSKVYDGKIEQLQLSLEKDEVEQLVKRYSSWKWIFGESPNFNVNFTKRFSFGEIDIGFILKDSKVYKVNIYSDFMNVKLIEKIKDSLKGINLHIDEIKNKLDDVHGNKEEEIMINCIKVWLQDKVKNM</sequence>
<comment type="caution">
    <text evidence="9">The sequence shown here is derived from an EMBL/GenBank/DDBJ whole genome shotgun (WGS) entry which is preliminary data.</text>
</comment>
<evidence type="ECO:0000256" key="6">
    <source>
        <dbReference type="ARBA" id="ARBA00022840"/>
    </source>
</evidence>
<evidence type="ECO:0000256" key="1">
    <source>
        <dbReference type="ARBA" id="ARBA00005085"/>
    </source>
</evidence>
<evidence type="ECO:0000256" key="3">
    <source>
        <dbReference type="ARBA" id="ARBA00012367"/>
    </source>
</evidence>
<evidence type="ECO:0000313" key="10">
    <source>
        <dbReference type="Proteomes" id="UP000563151"/>
    </source>
</evidence>
<dbReference type="InterPro" id="IPR004562">
    <property type="entry name" value="LipoylTrfase_LipoateP_Ligase"/>
</dbReference>
<dbReference type="Pfam" id="PF21948">
    <property type="entry name" value="LplA-B_cat"/>
    <property type="match status" value="1"/>
</dbReference>
<dbReference type="Proteomes" id="UP000563151">
    <property type="component" value="Unassembled WGS sequence"/>
</dbReference>
<dbReference type="GO" id="GO:0005524">
    <property type="term" value="F:ATP binding"/>
    <property type="evidence" value="ECO:0007669"/>
    <property type="project" value="UniProtKB-KW"/>
</dbReference>
<gene>
    <name evidence="9" type="ORF">HGG79_06100</name>
</gene>
<evidence type="ECO:0000256" key="7">
    <source>
        <dbReference type="ARBA" id="ARBA00048037"/>
    </source>
</evidence>
<evidence type="ECO:0000256" key="2">
    <source>
        <dbReference type="ARBA" id="ARBA00005124"/>
    </source>
</evidence>
<keyword evidence="5" id="KW-0547">Nucleotide-binding</keyword>
<dbReference type="SUPFAM" id="SSF82649">
    <property type="entry name" value="SufE/NifU"/>
    <property type="match status" value="1"/>
</dbReference>
<name>A0A923E6L8_CLOTT</name>
<dbReference type="AlphaFoldDB" id="A0A923E6L8"/>